<dbReference type="AlphaFoldDB" id="A0A919K5Y8"/>
<evidence type="ECO:0000313" key="2">
    <source>
        <dbReference type="EMBL" id="GIF00739.1"/>
    </source>
</evidence>
<dbReference type="SUPFAM" id="SSF55729">
    <property type="entry name" value="Acyl-CoA N-acyltransferases (Nat)"/>
    <property type="match status" value="1"/>
</dbReference>
<dbReference type="RefSeq" id="WP_203788830.1">
    <property type="nucleotide sequence ID" value="NZ_BOMV01000089.1"/>
</dbReference>
<dbReference type="Gene3D" id="3.40.630.30">
    <property type="match status" value="1"/>
</dbReference>
<dbReference type="Pfam" id="PF13527">
    <property type="entry name" value="Acetyltransf_9"/>
    <property type="match status" value="1"/>
</dbReference>
<protein>
    <submittedName>
        <fullName evidence="2">N-acetyltransferase</fullName>
    </submittedName>
</protein>
<comment type="caution">
    <text evidence="2">The sequence shown here is derived from an EMBL/GenBank/DDBJ whole genome shotgun (WGS) entry which is preliminary data.</text>
</comment>
<organism evidence="2 3">
    <name type="scientific">Paractinoplanes rishiriensis</name>
    <dbReference type="NCBI Taxonomy" id="1050105"/>
    <lineage>
        <taxon>Bacteria</taxon>
        <taxon>Bacillati</taxon>
        <taxon>Actinomycetota</taxon>
        <taxon>Actinomycetes</taxon>
        <taxon>Micromonosporales</taxon>
        <taxon>Micromonosporaceae</taxon>
        <taxon>Paractinoplanes</taxon>
    </lineage>
</organism>
<dbReference type="EMBL" id="BOMV01000089">
    <property type="protein sequence ID" value="GIF00739.1"/>
    <property type="molecule type" value="Genomic_DNA"/>
</dbReference>
<dbReference type="InterPro" id="IPR016181">
    <property type="entry name" value="Acyl_CoA_acyltransferase"/>
</dbReference>
<dbReference type="InterPro" id="IPR000182">
    <property type="entry name" value="GNAT_dom"/>
</dbReference>
<sequence>MLFRLEQPGDHDAVGELHRAAFGDHGTVVAELVGALRRDDPAALSLVAEEDGAVAGHVMFSRAWLDAPRRIVPVQTLSPIAVAPQRQRRGLGGALIREGLSRAVVPLVFLEGDPRYYSRHGFRAAGELGFRKPSLRIPDPAFQVHPLRGYEEWMTGTFVYPSTFWEHDCVGLRDPDA</sequence>
<dbReference type="GO" id="GO:0016747">
    <property type="term" value="F:acyltransferase activity, transferring groups other than amino-acyl groups"/>
    <property type="evidence" value="ECO:0007669"/>
    <property type="project" value="InterPro"/>
</dbReference>
<gene>
    <name evidence="2" type="ORF">Ari01nite_82030</name>
</gene>
<name>A0A919K5Y8_9ACTN</name>
<dbReference type="CDD" id="cd04301">
    <property type="entry name" value="NAT_SF"/>
    <property type="match status" value="1"/>
</dbReference>
<keyword evidence="3" id="KW-1185">Reference proteome</keyword>
<reference evidence="2" key="1">
    <citation type="submission" date="2021-01" db="EMBL/GenBank/DDBJ databases">
        <title>Whole genome shotgun sequence of Actinoplanes rishiriensis NBRC 108556.</title>
        <authorList>
            <person name="Komaki H."/>
            <person name="Tamura T."/>
        </authorList>
    </citation>
    <scope>NUCLEOTIDE SEQUENCE</scope>
    <source>
        <strain evidence="2">NBRC 108556</strain>
    </source>
</reference>
<dbReference type="PROSITE" id="PS51186">
    <property type="entry name" value="GNAT"/>
    <property type="match status" value="1"/>
</dbReference>
<evidence type="ECO:0000259" key="1">
    <source>
        <dbReference type="PROSITE" id="PS51186"/>
    </source>
</evidence>
<dbReference type="Proteomes" id="UP000636960">
    <property type="component" value="Unassembled WGS sequence"/>
</dbReference>
<evidence type="ECO:0000313" key="3">
    <source>
        <dbReference type="Proteomes" id="UP000636960"/>
    </source>
</evidence>
<feature type="domain" description="N-acetyltransferase" evidence="1">
    <location>
        <begin position="1"/>
        <end position="140"/>
    </location>
</feature>
<accession>A0A919K5Y8</accession>
<proteinExistence type="predicted"/>